<protein>
    <submittedName>
        <fullName evidence="1">Uncharacterized protein</fullName>
    </submittedName>
</protein>
<organism evidence="1 2">
    <name type="scientific">Candidatus Amphirhobacter heronislandensis</name>
    <dbReference type="NCBI Taxonomy" id="1732024"/>
    <lineage>
        <taxon>Bacteria</taxon>
        <taxon>Pseudomonadati</taxon>
        <taxon>Pseudomonadota</taxon>
        <taxon>Gammaproteobacteria</taxon>
        <taxon>Candidatus Tethybacterales</taxon>
        <taxon>Candidatus Tethybacteraceae</taxon>
        <taxon>Candidatus Amphirhobacter</taxon>
    </lineage>
</organism>
<accession>A0A930UDR5</accession>
<dbReference type="Proteomes" id="UP000604381">
    <property type="component" value="Unassembled WGS sequence"/>
</dbReference>
<reference evidence="1" key="1">
    <citation type="submission" date="2020-10" db="EMBL/GenBank/DDBJ databases">
        <title>An improved Amphimedon queenslandica hologenome assembly reveals how three proteobacterial symbionts can extend the metabolic phenotypic of their marine sponge host.</title>
        <authorList>
            <person name="Degnan B."/>
            <person name="Degnan S."/>
            <person name="Xiang X."/>
        </authorList>
    </citation>
    <scope>NUCLEOTIDE SEQUENCE</scope>
    <source>
        <strain evidence="1">AqS2</strain>
    </source>
</reference>
<gene>
    <name evidence="1" type="ORF">ISN26_08105</name>
</gene>
<comment type="caution">
    <text evidence="1">The sequence shown here is derived from an EMBL/GenBank/DDBJ whole genome shotgun (WGS) entry which is preliminary data.</text>
</comment>
<evidence type="ECO:0000313" key="1">
    <source>
        <dbReference type="EMBL" id="MBF2736005.1"/>
    </source>
</evidence>
<keyword evidence="2" id="KW-1185">Reference proteome</keyword>
<evidence type="ECO:0000313" key="2">
    <source>
        <dbReference type="Proteomes" id="UP000604381"/>
    </source>
</evidence>
<name>A0A930UDR5_9GAMM</name>
<proteinExistence type="predicted"/>
<dbReference type="EMBL" id="JADHEI010000061">
    <property type="protein sequence ID" value="MBF2736005.1"/>
    <property type="molecule type" value="Genomic_DNA"/>
</dbReference>
<dbReference type="AlphaFoldDB" id="A0A930UDR5"/>
<sequence length="477" mass="49197">TGLAFHRNSDACKRIDVALSGDVSHVELRRYAGATEAGSQALSDITMDDDATQSGSNQHVRLFFKSGAAPAGGSVLNVTIVATPNAACTDARTPAPLTVGWNLTIATTSPWVNQGSDVATSNGPYSALTLAVAAQRTDTGIAFHRSALGCRQIDVALSGETSQVELIRYQDSNAATPTALSNITMHSTATGNNDHHVKLFLKARAAVTQGDVLDLTIVATPNSSCTDARTPAPLTVSWNLTIATAAAWTNQGSDDSTSDGPFSPLVLQGATDRTAAGLAFHQSSTACRQIDVSLVNNPPSYVELVRYQGSSASASTGLSNITMDSGEGTNNHHVRLFFKAQAAVTGGSTVSVTVVATPNASCTDASTPAPLTVAWNMTIAETSGWVNQGSDVAASNGPYSALTLAVAAQRIDTGLAFHRSAEGCRQIDVALSGDTGQVELIRYAGSDAATPASLSNITMHSGASAGHDHHVKLRAPP</sequence>
<feature type="non-terminal residue" evidence="1">
    <location>
        <position position="1"/>
    </location>
</feature>